<dbReference type="EMBL" id="AY603572">
    <property type="protein sequence ID" value="AAU06487.1"/>
    <property type="molecule type" value="mRNA"/>
</dbReference>
<feature type="chain" id="PRO_5004269182" evidence="1">
    <location>
        <begin position="24"/>
        <end position="160"/>
    </location>
</feature>
<accession>Q66UB1</accession>
<name>Q66UB1_CULSO</name>
<sequence length="160" mass="19033">MKPLLQLTFFFFIVLCLISSSESQNSVRRGGNFIRKYNLVKCPEQAQFIYRQVCNYLQSFYVRTPDDGLLSYLRGAMQEAANRIIKSILYPNDKTVNIWMVKRCMRNFQDQIDFYNNKALKEYRKCNKKCPADAGMRFTVELEKVAFRYANCIKKRREMQ</sequence>
<evidence type="ECO:0000256" key="1">
    <source>
        <dbReference type="SAM" id="SignalP"/>
    </source>
</evidence>
<keyword evidence="1" id="KW-0732">Signal</keyword>
<dbReference type="AlphaFoldDB" id="Q66UB1"/>
<protein>
    <submittedName>
        <fullName evidence="2">Putative secreted salivary protein</fullName>
    </submittedName>
</protein>
<reference evidence="2" key="1">
    <citation type="journal article" date="2005" name="Insect Mol. Biol.">
        <title>Midgut and salivary gland transcriptomes of the arbovirus vector Culicoides sonorensis (Diptera: Ceratopogonidae).</title>
        <authorList>
            <person name="Campbell C.L."/>
            <person name="Vandyke K.A."/>
            <person name="Letchworth G.J."/>
            <person name="Drolet B.S."/>
            <person name="Hanekamp T."/>
            <person name="Wilson W.C."/>
        </authorList>
    </citation>
    <scope>NUCLEOTIDE SEQUENCE</scope>
</reference>
<organism evidence="2">
    <name type="scientific">Culicoides sonorensis</name>
    <name type="common">Biting midge</name>
    <dbReference type="NCBI Taxonomy" id="179676"/>
    <lineage>
        <taxon>Eukaryota</taxon>
        <taxon>Metazoa</taxon>
        <taxon>Ecdysozoa</taxon>
        <taxon>Arthropoda</taxon>
        <taxon>Hexapoda</taxon>
        <taxon>Insecta</taxon>
        <taxon>Pterygota</taxon>
        <taxon>Neoptera</taxon>
        <taxon>Endopterygota</taxon>
        <taxon>Diptera</taxon>
        <taxon>Nematocera</taxon>
        <taxon>Chironomoidea</taxon>
        <taxon>Ceratopogonidae</taxon>
        <taxon>Ceratopogoninae</taxon>
        <taxon>Culicoides</taxon>
        <taxon>Monoculicoides</taxon>
    </lineage>
</organism>
<proteinExistence type="evidence at transcript level"/>
<evidence type="ECO:0000313" key="2">
    <source>
        <dbReference type="EMBL" id="AAU06487.1"/>
    </source>
</evidence>
<feature type="signal peptide" evidence="1">
    <location>
        <begin position="1"/>
        <end position="23"/>
    </location>
</feature>